<reference key="2">
    <citation type="journal article" date="2000" name="Nature">
        <title>Sequence and analysis of chromosome 1 of the plant Arabidopsis thaliana.</title>
        <authorList>
            <person name="Theologis A."/>
            <person name="Ecker J.R."/>
            <person name="Palm C.J."/>
            <person name="Federspiel N.A."/>
            <person name="Kaul S."/>
            <person name="White O."/>
            <person name="Alonso J."/>
            <person name="Altafi H."/>
            <person name="Araujo R."/>
            <person name="Bowman C.L."/>
            <person name="Brooks S.Y."/>
            <person name="Buehler E."/>
            <person name="Chan A."/>
            <person name="Chao Q."/>
            <person name="Chen H."/>
            <person name="Cheuk R.F."/>
            <person name="Chin C.W."/>
            <person name="Chung M.K."/>
            <person name="Conn L."/>
            <person name="Conway A.B."/>
            <person name="Conway A.R."/>
            <person name="Creasy T.H."/>
            <person name="Dewar K."/>
            <person name="Dunn P."/>
            <person name="Etgu P."/>
            <person name="Feldblyum T.V."/>
            <person name="Feng J."/>
            <person name="Fong B."/>
            <person name="Fujii C.Y."/>
            <person name="Gill J.E."/>
            <person name="Goldsmith A.D."/>
            <person name="Haas B."/>
            <person name="Hansen N.F."/>
            <person name="Hughes B."/>
            <person name="Huizar L."/>
            <person name="Hunter J.L."/>
            <person name="Jenkins J."/>
            <person name="Johnson-Hopson C."/>
            <person name="Khan S."/>
            <person name="Khaykin E."/>
            <person name="Kim C.J."/>
            <person name="Koo H.L."/>
            <person name="Kremenetskaia I."/>
            <person name="Kurtz D.B."/>
            <person name="Kwan A."/>
            <person name="Lam B."/>
            <person name="Langin-Hooper S."/>
            <person name="Lee A."/>
            <person name="Lee J.M."/>
            <person name="Lenz C.A."/>
            <person name="Li J.H."/>
            <person name="Li Y."/>
            <person name="Lin X."/>
            <person name="Liu S.X."/>
            <person name="Liu Z.A."/>
            <person name="Luros J.S."/>
            <person name="Maiti R."/>
            <person name="Marziali A."/>
            <person name="Militscher J."/>
            <person name="Miranda M."/>
            <person name="Nguyen M."/>
            <person name="Nierman W.C."/>
            <person name="Osborne B.I."/>
            <person name="Pai G."/>
            <person name="Peterson J."/>
            <person name="Pham P.K."/>
            <person name="Rizzo M."/>
            <person name="Rooney T."/>
            <person name="Rowley D."/>
            <person name="Sakano H."/>
            <person name="Salzberg S.L."/>
            <person name="Schwartz J.R."/>
            <person name="Shinn P."/>
            <person name="Southwick A.M."/>
            <person name="Sun H."/>
            <person name="Tallon L.J."/>
            <person name="Tambunga G."/>
            <person name="Toriumi M.J."/>
            <person name="Town C.D."/>
            <person name="Utterback T."/>
            <person name="Van Aken S."/>
            <person name="Vaysberg M."/>
            <person name="Vysotskaia V.S."/>
            <person name="Walker M."/>
            <person name="Wu D."/>
            <person name="Yu G."/>
            <person name="Fraser C.M."/>
            <person name="Venter J.C."/>
            <person name="Davis R.W."/>
        </authorList>
    </citation>
    <scope>NUCLEOTIDE SEQUENCE [LARGE SCALE GENOMIC DNA]</scope>
    <source>
        <strain>cv. Columbia</strain>
    </source>
</reference>
<reference evidence="1" key="1">
    <citation type="submission" date="1999-07" db="EMBL/GenBank/DDBJ databases">
        <title>Arabidopsis thaliana chromosome 1 BAC F16N3 sequence.</title>
        <authorList>
            <person name="Vysotskaia V.S."/>
            <person name="Schwartz J.R."/>
            <person name="Yu G."/>
            <person name="Toriumi M."/>
            <person name="Lenz C."/>
            <person name="Liu S."/>
            <person name="Lee J."/>
            <person name="Liu A."/>
            <person name="Li J."/>
            <person name="Kremenetskaia I."/>
            <person name="Gonzalez A."/>
            <person name="Altafi H."/>
            <person name="Araujo R."/>
            <person name="Brooks S."/>
            <person name="Buehler E."/>
            <person name="Chao Q."/>
            <person name="Conn L."/>
            <person name="Conway A.B."/>
            <person name="Dunn P."/>
            <person name="Hansen N."/>
            <person name="Huizar L."/>
            <person name="Khan S."/>
            <person name="Kim C."/>
            <person name="Palm C."/>
            <person name="Rowley D."/>
            <person name="Shinn P."/>
            <person name="Walker M."/>
            <person name="Davis R.W."/>
            <person name="Ecker J.R."/>
            <person name="Federspiel N.A."/>
            <person name="Theologis A."/>
        </authorList>
    </citation>
    <scope>NUCLEOTIDE SEQUENCE</scope>
</reference>
<dbReference type="InterPro" id="IPR009544">
    <property type="entry name" value="DUF1163"/>
</dbReference>
<dbReference type="PANTHER" id="PTHR31125">
    <property type="entry name" value="F20P5.22 PROTEIN-RELATED"/>
    <property type="match status" value="1"/>
</dbReference>
<gene>
    <name evidence="1" type="primary">F16N3.21</name>
</gene>
<name>Q9SX82_ARATH</name>
<dbReference type="PANTHER" id="PTHR31125:SF7">
    <property type="entry name" value="F20P5.24 PROTEIN-RELATED"/>
    <property type="match status" value="1"/>
</dbReference>
<dbReference type="PIR" id="E96515">
    <property type="entry name" value="E96515"/>
</dbReference>
<accession>Q9SX82</accession>
<dbReference type="Pfam" id="PF06651">
    <property type="entry name" value="DUF1163"/>
    <property type="match status" value="1"/>
</dbReference>
<sequence length="70" mass="8053">MDGVIVKDIMENIKERGDMRFGSRLHFPDCRDGTTGKMNYVCDEARLRFELGSQRTATLFRKRSACPLIV</sequence>
<dbReference type="EMBL" id="AC007519">
    <property type="protein sequence ID" value="AAD46035.1"/>
    <property type="molecule type" value="Genomic_DNA"/>
</dbReference>
<protein>
    <submittedName>
        <fullName evidence="1">F16N3.21</fullName>
    </submittedName>
</protein>
<proteinExistence type="predicted"/>
<evidence type="ECO:0000313" key="1">
    <source>
        <dbReference type="EMBL" id="AAD46035.1"/>
    </source>
</evidence>
<organism evidence="1">
    <name type="scientific">Arabidopsis thaliana</name>
    <name type="common">Mouse-ear cress</name>
    <dbReference type="NCBI Taxonomy" id="3702"/>
    <lineage>
        <taxon>Eukaryota</taxon>
        <taxon>Viridiplantae</taxon>
        <taxon>Streptophyta</taxon>
        <taxon>Embryophyta</taxon>
        <taxon>Tracheophyta</taxon>
        <taxon>Spermatophyta</taxon>
        <taxon>Magnoliopsida</taxon>
        <taxon>eudicotyledons</taxon>
        <taxon>Gunneridae</taxon>
        <taxon>Pentapetalae</taxon>
        <taxon>rosids</taxon>
        <taxon>malvids</taxon>
        <taxon>Brassicales</taxon>
        <taxon>Brassicaceae</taxon>
        <taxon>Camelineae</taxon>
        <taxon>Arabidopsis</taxon>
    </lineage>
</organism>
<dbReference type="AlphaFoldDB" id="Q9SX82"/>